<dbReference type="RefSeq" id="WP_394827214.1">
    <property type="nucleotide sequence ID" value="NZ_CP089984.1"/>
</dbReference>
<accession>A0ABZ2M6G0</accession>
<organism evidence="1 2">
    <name type="scientific">Pendulispora albinea</name>
    <dbReference type="NCBI Taxonomy" id="2741071"/>
    <lineage>
        <taxon>Bacteria</taxon>
        <taxon>Pseudomonadati</taxon>
        <taxon>Myxococcota</taxon>
        <taxon>Myxococcia</taxon>
        <taxon>Myxococcales</taxon>
        <taxon>Sorangiineae</taxon>
        <taxon>Pendulisporaceae</taxon>
        <taxon>Pendulispora</taxon>
    </lineage>
</organism>
<evidence type="ECO:0000313" key="1">
    <source>
        <dbReference type="EMBL" id="WXB17580.1"/>
    </source>
</evidence>
<protein>
    <submittedName>
        <fullName evidence="1">Uncharacterized protein</fullName>
    </submittedName>
</protein>
<reference evidence="1 2" key="1">
    <citation type="submission" date="2021-12" db="EMBL/GenBank/DDBJ databases">
        <title>Discovery of the Pendulisporaceae a myxobacterial family with distinct sporulation behavior and unique specialized metabolism.</title>
        <authorList>
            <person name="Garcia R."/>
            <person name="Popoff A."/>
            <person name="Bader C.D."/>
            <person name="Loehr J."/>
            <person name="Walesch S."/>
            <person name="Walt C."/>
            <person name="Boldt J."/>
            <person name="Bunk B."/>
            <person name="Haeckl F.J.F.P.J."/>
            <person name="Gunesch A.P."/>
            <person name="Birkelbach J."/>
            <person name="Nuebel U."/>
            <person name="Pietschmann T."/>
            <person name="Bach T."/>
            <person name="Mueller R."/>
        </authorList>
    </citation>
    <scope>NUCLEOTIDE SEQUENCE [LARGE SCALE GENOMIC DNA]</scope>
    <source>
        <strain evidence="1 2">MSr11954</strain>
    </source>
</reference>
<dbReference type="InterPro" id="IPR012337">
    <property type="entry name" value="RNaseH-like_sf"/>
</dbReference>
<evidence type="ECO:0000313" key="2">
    <source>
        <dbReference type="Proteomes" id="UP001370348"/>
    </source>
</evidence>
<dbReference type="EMBL" id="CP089984">
    <property type="protein sequence ID" value="WXB17580.1"/>
    <property type="molecule type" value="Genomic_DNA"/>
</dbReference>
<sequence length="75" mass="8016">MLKRRYKKKNETIPEGIPSIAQATLWIAELGGYTGRSSGGPPGSIPIARGLERVLIAAEVVEALGASGAKRRMLR</sequence>
<dbReference type="Proteomes" id="UP001370348">
    <property type="component" value="Chromosome"/>
</dbReference>
<gene>
    <name evidence="1" type="ORF">LZC94_09935</name>
</gene>
<name>A0ABZ2M6G0_9BACT</name>
<dbReference type="Gene3D" id="1.10.740.10">
    <property type="entry name" value="Transferase Inhibitor Protein From Tn5, Chain"/>
    <property type="match status" value="1"/>
</dbReference>
<dbReference type="SUPFAM" id="SSF53098">
    <property type="entry name" value="Ribonuclease H-like"/>
    <property type="match status" value="1"/>
</dbReference>
<dbReference type="InterPro" id="IPR014737">
    <property type="entry name" value="Transposase_Tn5-like_C"/>
</dbReference>
<keyword evidence="2" id="KW-1185">Reference proteome</keyword>
<proteinExistence type="predicted"/>